<proteinExistence type="predicted"/>
<keyword evidence="2" id="KW-1185">Reference proteome</keyword>
<protein>
    <recommendedName>
        <fullName evidence="3">Maintenance system killer protein</fullName>
    </recommendedName>
</protein>
<dbReference type="AlphaFoldDB" id="A0A6L5XGM8"/>
<dbReference type="RefSeq" id="WP_154328088.1">
    <property type="nucleotide sequence ID" value="NZ_CP045696.1"/>
</dbReference>
<gene>
    <name evidence="1" type="ORF">FYJ29_13100</name>
</gene>
<dbReference type="Proteomes" id="UP000483362">
    <property type="component" value="Unassembled WGS sequence"/>
</dbReference>
<evidence type="ECO:0000313" key="2">
    <source>
        <dbReference type="Proteomes" id="UP000483362"/>
    </source>
</evidence>
<evidence type="ECO:0008006" key="3">
    <source>
        <dbReference type="Google" id="ProtNLM"/>
    </source>
</evidence>
<evidence type="ECO:0000313" key="1">
    <source>
        <dbReference type="EMBL" id="MSS18685.1"/>
    </source>
</evidence>
<organism evidence="1 2">
    <name type="scientific">Sodaliphilus pleomorphus</name>
    <dbReference type="NCBI Taxonomy" id="2606626"/>
    <lineage>
        <taxon>Bacteria</taxon>
        <taxon>Pseudomonadati</taxon>
        <taxon>Bacteroidota</taxon>
        <taxon>Bacteroidia</taxon>
        <taxon>Bacteroidales</taxon>
        <taxon>Muribaculaceae</taxon>
        <taxon>Sodaliphilus</taxon>
    </lineage>
</organism>
<comment type="caution">
    <text evidence="1">The sequence shown here is derived from an EMBL/GenBank/DDBJ whole genome shotgun (WGS) entry which is preliminary data.</text>
</comment>
<accession>A0A6L5XGM8</accession>
<sequence length="83" mass="9590">MKPTTNKGVIHIKDAIVLLEAGYPCDLRLWKLSTGDILHYRGAVCIGGHWRRGTHRVRLPESGLIREFRDVTLFEINNMTIYR</sequence>
<name>A0A6L5XGM8_9BACT</name>
<reference evidence="1 2" key="1">
    <citation type="submission" date="2019-08" db="EMBL/GenBank/DDBJ databases">
        <title>In-depth cultivation of the pig gut microbiome towards novel bacterial diversity and tailored functional studies.</title>
        <authorList>
            <person name="Wylensek D."/>
            <person name="Hitch T.C.A."/>
            <person name="Clavel T."/>
        </authorList>
    </citation>
    <scope>NUCLEOTIDE SEQUENCE [LARGE SCALE GENOMIC DNA]</scope>
    <source>
        <strain evidence="1 2">Oil-RF-744-WCA-WT-10</strain>
    </source>
</reference>
<dbReference type="EMBL" id="VULT01000029">
    <property type="protein sequence ID" value="MSS18685.1"/>
    <property type="molecule type" value="Genomic_DNA"/>
</dbReference>